<keyword evidence="2" id="KW-0328">Glycosyltransferase</keyword>
<dbReference type="GO" id="GO:0016757">
    <property type="term" value="F:glycosyltransferase activity"/>
    <property type="evidence" value="ECO:0007669"/>
    <property type="project" value="UniProtKB-KW"/>
</dbReference>
<evidence type="ECO:0000313" key="9">
    <source>
        <dbReference type="EMBL" id="PMN88927.1"/>
    </source>
</evidence>
<dbReference type="Gene3D" id="3.90.550.10">
    <property type="entry name" value="Spore Coat Polysaccharide Biosynthesis Protein SpsA, Chain A"/>
    <property type="match status" value="1"/>
</dbReference>
<dbReference type="InterPro" id="IPR029044">
    <property type="entry name" value="Nucleotide-diphossugar_trans"/>
</dbReference>
<dbReference type="PANTHER" id="PTHR48090">
    <property type="entry name" value="UNDECAPRENYL-PHOSPHATE 4-DEOXY-4-FORMAMIDO-L-ARABINOSE TRANSFERASE-RELATED"/>
    <property type="match status" value="1"/>
</dbReference>
<dbReference type="RefSeq" id="WP_102316557.1">
    <property type="nucleotide sequence ID" value="NZ_MCYQ01000007.1"/>
</dbReference>
<keyword evidence="3 9" id="KW-0808">Transferase</keyword>
<evidence type="ECO:0000256" key="7">
    <source>
        <dbReference type="SAM" id="Phobius"/>
    </source>
</evidence>
<proteinExistence type="predicted"/>
<dbReference type="EMBL" id="MDAL01000049">
    <property type="protein sequence ID" value="PMN88927.1"/>
    <property type="molecule type" value="Genomic_DNA"/>
</dbReference>
<dbReference type="CDD" id="cd04187">
    <property type="entry name" value="DPM1_like_bac"/>
    <property type="match status" value="1"/>
</dbReference>
<feature type="transmembrane region" description="Helical" evidence="7">
    <location>
        <begin position="233"/>
        <end position="256"/>
    </location>
</feature>
<sequence>MEKITIVIPTYNESSGVELLYNVLSSTLRMNGISYELLFVDDGSADDTVEIIKSLPVKENLEVSVLELSKNYGHQVALRAGYRAAEGDAIVCMDADLQHPPAVVNEMIDKYKSGYEIVCGIRDDSSLSPSFKKRTSELFYKVWSWLTDVNLEPGSSDFRLLSKRVLGEVNAYDEKYLFLRGLIPQMGYESYSLHYKPNDREYGESKYSLKKMLSLSKNGILWGSIKPLRLASILAFATAMVSVMFGFYTIFTYFFGDGVVPGWASIVSIISFVGSLQLFAIGIVGEYLGQVLNEVRNRPLYHVNSLSKVEEDKNK</sequence>
<feature type="transmembrane region" description="Helical" evidence="7">
    <location>
        <begin position="262"/>
        <end position="288"/>
    </location>
</feature>
<evidence type="ECO:0000256" key="4">
    <source>
        <dbReference type="ARBA" id="ARBA00022692"/>
    </source>
</evidence>
<gene>
    <name evidence="9" type="ORF">BCT23_05340</name>
</gene>
<evidence type="ECO:0000256" key="6">
    <source>
        <dbReference type="ARBA" id="ARBA00023136"/>
    </source>
</evidence>
<evidence type="ECO:0000256" key="2">
    <source>
        <dbReference type="ARBA" id="ARBA00022676"/>
    </source>
</evidence>
<evidence type="ECO:0000256" key="1">
    <source>
        <dbReference type="ARBA" id="ARBA00004141"/>
    </source>
</evidence>
<dbReference type="Pfam" id="PF00535">
    <property type="entry name" value="Glycos_transf_2"/>
    <property type="match status" value="1"/>
</dbReference>
<dbReference type="Proteomes" id="UP000235387">
    <property type="component" value="Unassembled WGS sequence"/>
</dbReference>
<dbReference type="AlphaFoldDB" id="A0A2N7L5K6"/>
<protein>
    <submittedName>
        <fullName evidence="9">Glycosyl transferase family 2</fullName>
    </submittedName>
</protein>
<evidence type="ECO:0000313" key="10">
    <source>
        <dbReference type="Proteomes" id="UP000235387"/>
    </source>
</evidence>
<dbReference type="InterPro" id="IPR050256">
    <property type="entry name" value="Glycosyltransferase_2"/>
</dbReference>
<keyword evidence="4 7" id="KW-0812">Transmembrane</keyword>
<reference evidence="10" key="1">
    <citation type="submission" date="2016-07" db="EMBL/GenBank/DDBJ databases">
        <title>Nontailed viruses are major unrecognized killers of bacteria in the ocean.</title>
        <authorList>
            <person name="Kauffman K."/>
            <person name="Hussain F."/>
            <person name="Yang J."/>
            <person name="Arevalo P."/>
            <person name="Brown J."/>
            <person name="Cutler M."/>
            <person name="Kelly L."/>
            <person name="Polz M.F."/>
        </authorList>
    </citation>
    <scope>NUCLEOTIDE SEQUENCE [LARGE SCALE GENOMIC DNA]</scope>
    <source>
        <strain evidence="10">10N.261.45.A10</strain>
    </source>
</reference>
<keyword evidence="6 7" id="KW-0472">Membrane</keyword>
<organism evidence="9 10">
    <name type="scientific">Enterovibrio norvegicus</name>
    <dbReference type="NCBI Taxonomy" id="188144"/>
    <lineage>
        <taxon>Bacteria</taxon>
        <taxon>Pseudomonadati</taxon>
        <taxon>Pseudomonadota</taxon>
        <taxon>Gammaproteobacteria</taxon>
        <taxon>Vibrionales</taxon>
        <taxon>Vibrionaceae</taxon>
        <taxon>Enterovibrio</taxon>
    </lineage>
</organism>
<feature type="domain" description="Glycosyltransferase 2-like" evidence="8">
    <location>
        <begin position="5"/>
        <end position="138"/>
    </location>
</feature>
<comment type="caution">
    <text evidence="9">The sequence shown here is derived from an EMBL/GenBank/DDBJ whole genome shotgun (WGS) entry which is preliminary data.</text>
</comment>
<accession>A0A2N7L5K6</accession>
<dbReference type="GO" id="GO:0005886">
    <property type="term" value="C:plasma membrane"/>
    <property type="evidence" value="ECO:0007669"/>
    <property type="project" value="TreeGrafter"/>
</dbReference>
<comment type="subcellular location">
    <subcellularLocation>
        <location evidence="1">Membrane</location>
        <topology evidence="1">Multi-pass membrane protein</topology>
    </subcellularLocation>
</comment>
<dbReference type="InterPro" id="IPR001173">
    <property type="entry name" value="Glyco_trans_2-like"/>
</dbReference>
<name>A0A2N7L5K6_9GAMM</name>
<evidence type="ECO:0000256" key="5">
    <source>
        <dbReference type="ARBA" id="ARBA00022989"/>
    </source>
</evidence>
<dbReference type="SUPFAM" id="SSF53448">
    <property type="entry name" value="Nucleotide-diphospho-sugar transferases"/>
    <property type="match status" value="1"/>
</dbReference>
<dbReference type="PANTHER" id="PTHR48090:SF1">
    <property type="entry name" value="PROPHAGE BACTOPRENOL GLUCOSYL TRANSFERASE HOMOLOG"/>
    <property type="match status" value="1"/>
</dbReference>
<keyword evidence="5 7" id="KW-1133">Transmembrane helix</keyword>
<evidence type="ECO:0000259" key="8">
    <source>
        <dbReference type="Pfam" id="PF00535"/>
    </source>
</evidence>
<evidence type="ECO:0000256" key="3">
    <source>
        <dbReference type="ARBA" id="ARBA00022679"/>
    </source>
</evidence>